<evidence type="ECO:0000313" key="2">
    <source>
        <dbReference type="EMBL" id="MBB6645007.1"/>
    </source>
</evidence>
<comment type="caution">
    <text evidence="2">The sequence shown here is derived from an EMBL/GenBank/DDBJ whole genome shotgun (WGS) entry which is preliminary data.</text>
</comment>
<gene>
    <name evidence="2" type="ORF">H5V44_01605</name>
</gene>
<organism evidence="2 3">
    <name type="scientific">Halobellus ruber</name>
    <dbReference type="NCBI Taxonomy" id="2761102"/>
    <lineage>
        <taxon>Archaea</taxon>
        <taxon>Methanobacteriati</taxon>
        <taxon>Methanobacteriota</taxon>
        <taxon>Stenosarchaea group</taxon>
        <taxon>Halobacteria</taxon>
        <taxon>Halobacteriales</taxon>
        <taxon>Haloferacaceae</taxon>
        <taxon>Halobellus</taxon>
    </lineage>
</organism>
<dbReference type="RefSeq" id="WP_185191388.1">
    <property type="nucleotide sequence ID" value="NZ_JACKXD010000001.1"/>
</dbReference>
<accession>A0A7J9SGB3</accession>
<dbReference type="AlphaFoldDB" id="A0A7J9SGB3"/>
<keyword evidence="1" id="KW-1133">Transmembrane helix</keyword>
<evidence type="ECO:0000256" key="1">
    <source>
        <dbReference type="SAM" id="Phobius"/>
    </source>
</evidence>
<sequence>MTFGGDDRAVTVQIGAVILLGFLVISLSVYQATVVPDQNGRVEFDHSQQVQESLQDLRNGILRTASTERTSPTTVPLGTRYPTRTVAVNPPPSSGRLATEPGGNVTLVNATAIDGETADYWDGTDRVYDTQRLSYRPDYNVYQSAPRTTYADSVLYNQFGSDTGARAVTGQRLLEGNLIYVVALNGSYRQSGTQAVSVSPTPVSASDRIVAVNGDIDIEVTTELSEDEWERLLADQYESNGGQVDDDRDGVNVTDGTLTVDLVPGTYRLRMAKIGVGTDVSDTSEQYLTVVDGADSVTAGGTRRIVLEVRDSYNNPVSGVTVEAAVDGANADIVPADGTSDGRGRIVYEYSAPGSIPSPRTDSVNFSFKTPVDRSNFSGEEPESVRINVTVVSLGGGGSSDRIEYVDNSGQATDEGSGNKDESVEFTLRNTGSADVSVTDISVDSTSVASAVRVEGSPSNPAVSTNRTGEVTTDVVIGSSSEQFSSEATLSGGSDTEFVIGPFVNNGGSERQMSGEDITITLTFGDGTTQEYTITAS</sequence>
<dbReference type="SUPFAM" id="SSF49373">
    <property type="entry name" value="Invasin/intimin cell-adhesion fragments"/>
    <property type="match status" value="1"/>
</dbReference>
<keyword evidence="1" id="KW-0812">Transmembrane</keyword>
<dbReference type="InterPro" id="IPR008964">
    <property type="entry name" value="Invasin/intimin_cell_adhesion"/>
</dbReference>
<proteinExistence type="predicted"/>
<feature type="transmembrane region" description="Helical" evidence="1">
    <location>
        <begin position="12"/>
        <end position="30"/>
    </location>
</feature>
<dbReference type="Gene3D" id="2.60.40.10">
    <property type="entry name" value="Immunoglobulins"/>
    <property type="match status" value="1"/>
</dbReference>
<keyword evidence="3" id="KW-1185">Reference proteome</keyword>
<dbReference type="Proteomes" id="UP000546257">
    <property type="component" value="Unassembled WGS sequence"/>
</dbReference>
<dbReference type="EMBL" id="JACKXD010000001">
    <property type="protein sequence ID" value="MBB6645007.1"/>
    <property type="molecule type" value="Genomic_DNA"/>
</dbReference>
<evidence type="ECO:0000313" key="3">
    <source>
        <dbReference type="Proteomes" id="UP000546257"/>
    </source>
</evidence>
<reference evidence="2 3" key="1">
    <citation type="submission" date="2020-08" db="EMBL/GenBank/DDBJ databases">
        <authorList>
            <person name="Seo M.-J."/>
        </authorList>
    </citation>
    <scope>NUCLEOTIDE SEQUENCE [LARGE SCALE GENOMIC DNA]</scope>
    <source>
        <strain evidence="2 3">MBLA0160</strain>
    </source>
</reference>
<dbReference type="InterPro" id="IPR013783">
    <property type="entry name" value="Ig-like_fold"/>
</dbReference>
<keyword evidence="1" id="KW-0472">Membrane</keyword>
<protein>
    <submittedName>
        <fullName evidence="2">Uncharacterized protein</fullName>
    </submittedName>
</protein>
<name>A0A7J9SGB3_9EURY</name>